<name>A0A820LP16_9BILA</name>
<dbReference type="AlphaFoldDB" id="A0A820LP16"/>
<dbReference type="Pfam" id="PF13563">
    <property type="entry name" value="2_5_RNA_ligase2"/>
    <property type="match status" value="1"/>
</dbReference>
<dbReference type="InterPro" id="IPR009097">
    <property type="entry name" value="Cyclic_Pdiesterase"/>
</dbReference>
<protein>
    <submittedName>
        <fullName evidence="1">Uncharacterized protein</fullName>
    </submittedName>
</protein>
<sequence length="216" mass="25420">GFTYDPSRNICAKITSQSQINRRLDRYLIHTLYNLSYSIENLSMIATDTIPIDSFNNDNNQRIDLSDHYALQLIINFRTRSISHRSALVILPTIDTWPLIDPYDVYYESSMKIWPSHINLLWPFYDLNDCQDDQEDILLKLRLLLCQFSSFSIKINEIDSFIENNVSFMKCDEQSTNHLKQLRGQLAQLFSNCLKNDRNTYNPHMTVAQFDSQEEF</sequence>
<dbReference type="SUPFAM" id="SSF55144">
    <property type="entry name" value="LigT-like"/>
    <property type="match status" value="1"/>
</dbReference>
<dbReference type="Gene3D" id="3.90.1140.10">
    <property type="entry name" value="Cyclic phosphodiesterase"/>
    <property type="match status" value="1"/>
</dbReference>
<gene>
    <name evidence="1" type="ORF">OKA104_LOCUS49296</name>
</gene>
<evidence type="ECO:0000313" key="2">
    <source>
        <dbReference type="Proteomes" id="UP000663881"/>
    </source>
</evidence>
<proteinExistence type="predicted"/>
<reference evidence="1" key="1">
    <citation type="submission" date="2021-02" db="EMBL/GenBank/DDBJ databases">
        <authorList>
            <person name="Nowell W R."/>
        </authorList>
    </citation>
    <scope>NUCLEOTIDE SEQUENCE</scope>
</reference>
<comment type="caution">
    <text evidence="1">The sequence shown here is derived from an EMBL/GenBank/DDBJ whole genome shotgun (WGS) entry which is preliminary data.</text>
</comment>
<dbReference type="PANTHER" id="PTHR37474">
    <property type="entry name" value="RNA LIGASE/CYCLIC NUCLEOTIDE PHOSPHODIESTERASE"/>
    <property type="match status" value="1"/>
</dbReference>
<feature type="non-terminal residue" evidence="1">
    <location>
        <position position="216"/>
    </location>
</feature>
<dbReference type="Proteomes" id="UP000663881">
    <property type="component" value="Unassembled WGS sequence"/>
</dbReference>
<dbReference type="PANTHER" id="PTHR37474:SF1">
    <property type="entry name" value="2'-5' RNA LIGASE FAMILY PROTEIN"/>
    <property type="match status" value="1"/>
</dbReference>
<dbReference type="EMBL" id="CAJOAY010022765">
    <property type="protein sequence ID" value="CAF4360504.1"/>
    <property type="molecule type" value="Genomic_DNA"/>
</dbReference>
<organism evidence="1 2">
    <name type="scientific">Adineta steineri</name>
    <dbReference type="NCBI Taxonomy" id="433720"/>
    <lineage>
        <taxon>Eukaryota</taxon>
        <taxon>Metazoa</taxon>
        <taxon>Spiralia</taxon>
        <taxon>Gnathifera</taxon>
        <taxon>Rotifera</taxon>
        <taxon>Eurotatoria</taxon>
        <taxon>Bdelloidea</taxon>
        <taxon>Adinetida</taxon>
        <taxon>Adinetidae</taxon>
        <taxon>Adineta</taxon>
    </lineage>
</organism>
<accession>A0A820LP16</accession>
<evidence type="ECO:0000313" key="1">
    <source>
        <dbReference type="EMBL" id="CAF4360504.1"/>
    </source>
</evidence>
<feature type="non-terminal residue" evidence="1">
    <location>
        <position position="1"/>
    </location>
</feature>